<gene>
    <name evidence="11" type="ORF">APLA_LOCUS6701</name>
</gene>
<feature type="transmembrane region" description="Helical" evidence="10">
    <location>
        <begin position="1045"/>
        <end position="1066"/>
    </location>
</feature>
<dbReference type="InterPro" id="IPR036259">
    <property type="entry name" value="MFS_trans_sf"/>
</dbReference>
<evidence type="ECO:0000256" key="2">
    <source>
        <dbReference type="ARBA" id="ARBA00022448"/>
    </source>
</evidence>
<feature type="transmembrane region" description="Helical" evidence="10">
    <location>
        <begin position="464"/>
        <end position="495"/>
    </location>
</feature>
<feature type="transmembrane region" description="Helical" evidence="10">
    <location>
        <begin position="381"/>
        <end position="401"/>
    </location>
</feature>
<dbReference type="InterPro" id="IPR004117">
    <property type="entry name" value="7tm6_olfct_rcpt"/>
</dbReference>
<comment type="subcellular location">
    <subcellularLocation>
        <location evidence="1">Membrane</location>
        <topology evidence="1">Multi-pass membrane protein</topology>
    </subcellularLocation>
</comment>
<organism evidence="11 12">
    <name type="scientific">Arctia plantaginis</name>
    <name type="common">Wood tiger moth</name>
    <name type="synonym">Phalaena plantaginis</name>
    <dbReference type="NCBI Taxonomy" id="874455"/>
    <lineage>
        <taxon>Eukaryota</taxon>
        <taxon>Metazoa</taxon>
        <taxon>Ecdysozoa</taxon>
        <taxon>Arthropoda</taxon>
        <taxon>Hexapoda</taxon>
        <taxon>Insecta</taxon>
        <taxon>Pterygota</taxon>
        <taxon>Neoptera</taxon>
        <taxon>Endopterygota</taxon>
        <taxon>Lepidoptera</taxon>
        <taxon>Glossata</taxon>
        <taxon>Ditrysia</taxon>
        <taxon>Noctuoidea</taxon>
        <taxon>Erebidae</taxon>
        <taxon>Arctiinae</taxon>
        <taxon>Arctia</taxon>
    </lineage>
</organism>
<comment type="caution">
    <text evidence="11">The sequence shown here is derived from an EMBL/GenBank/DDBJ whole genome shotgun (WGS) entry which is preliminary data.</text>
</comment>
<feature type="transmembrane region" description="Helical" evidence="10">
    <location>
        <begin position="112"/>
        <end position="132"/>
    </location>
</feature>
<evidence type="ECO:0000313" key="12">
    <source>
        <dbReference type="Proteomes" id="UP000494106"/>
    </source>
</evidence>
<evidence type="ECO:0000256" key="4">
    <source>
        <dbReference type="ARBA" id="ARBA00022692"/>
    </source>
</evidence>
<name>A0A8S0ZR00_ARCPL</name>
<reference evidence="11 12" key="1">
    <citation type="submission" date="2020-04" db="EMBL/GenBank/DDBJ databases">
        <authorList>
            <person name="Wallbank WR R."/>
            <person name="Pardo Diaz C."/>
            <person name="Kozak K."/>
            <person name="Martin S."/>
            <person name="Jiggins C."/>
            <person name="Moest M."/>
            <person name="Warren A I."/>
            <person name="Byers J.R.P. K."/>
            <person name="Montejo-Kovacevich G."/>
            <person name="Yen C E."/>
        </authorList>
    </citation>
    <scope>NUCLEOTIDE SEQUENCE [LARGE SCALE GENOMIC DNA]</scope>
</reference>
<keyword evidence="7 10" id="KW-0472">Membrane</keyword>
<dbReference type="GO" id="GO:0007165">
    <property type="term" value="P:signal transduction"/>
    <property type="evidence" value="ECO:0007669"/>
    <property type="project" value="UniProtKB-KW"/>
</dbReference>
<evidence type="ECO:0000256" key="5">
    <source>
        <dbReference type="ARBA" id="ARBA00022725"/>
    </source>
</evidence>
<feature type="transmembrane region" description="Helical" evidence="10">
    <location>
        <begin position="537"/>
        <end position="558"/>
    </location>
</feature>
<dbReference type="CDD" id="cd17313">
    <property type="entry name" value="MFS_SLC45_SUC"/>
    <property type="match status" value="1"/>
</dbReference>
<proteinExistence type="predicted"/>
<accession>A0A8S0ZR00</accession>
<feature type="transmembrane region" description="Helical" evidence="10">
    <location>
        <begin position="872"/>
        <end position="888"/>
    </location>
</feature>
<dbReference type="OrthoDB" id="28755at2759"/>
<keyword evidence="5" id="KW-0552">Olfaction</keyword>
<dbReference type="GO" id="GO:0016020">
    <property type="term" value="C:membrane"/>
    <property type="evidence" value="ECO:0007669"/>
    <property type="project" value="UniProtKB-SubCell"/>
</dbReference>
<keyword evidence="6 10" id="KW-1133">Transmembrane helix</keyword>
<feature type="transmembrane region" description="Helical" evidence="10">
    <location>
        <begin position="914"/>
        <end position="935"/>
    </location>
</feature>
<dbReference type="Gene3D" id="1.20.1250.20">
    <property type="entry name" value="MFS general substrate transporter like domains"/>
    <property type="match status" value="1"/>
</dbReference>
<keyword evidence="2" id="KW-0813">Transport</keyword>
<feature type="transmembrane region" description="Helical" evidence="10">
    <location>
        <begin position="565"/>
        <end position="587"/>
    </location>
</feature>
<feature type="transmembrane region" description="Helical" evidence="10">
    <location>
        <begin position="617"/>
        <end position="639"/>
    </location>
</feature>
<feature type="transmembrane region" description="Helical" evidence="10">
    <location>
        <begin position="1213"/>
        <end position="1234"/>
    </location>
</feature>
<feature type="transmembrane region" description="Helical" evidence="10">
    <location>
        <begin position="1167"/>
        <end position="1185"/>
    </location>
</feature>
<dbReference type="GO" id="GO:0005549">
    <property type="term" value="F:odorant binding"/>
    <property type="evidence" value="ECO:0007669"/>
    <property type="project" value="InterPro"/>
</dbReference>
<dbReference type="GO" id="GO:0008506">
    <property type="term" value="F:sucrose:proton symporter activity"/>
    <property type="evidence" value="ECO:0007669"/>
    <property type="project" value="TreeGrafter"/>
</dbReference>
<dbReference type="SUPFAM" id="SSF103473">
    <property type="entry name" value="MFS general substrate transporter"/>
    <property type="match status" value="1"/>
</dbReference>
<dbReference type="Pfam" id="PF02949">
    <property type="entry name" value="7tm_6"/>
    <property type="match status" value="2"/>
</dbReference>
<evidence type="ECO:0000256" key="3">
    <source>
        <dbReference type="ARBA" id="ARBA00022606"/>
    </source>
</evidence>
<keyword evidence="9" id="KW-0807">Transducer</keyword>
<dbReference type="PANTHER" id="PTHR19432:SF35">
    <property type="entry name" value="SOLUTE CARRIER FAMILY 45 MEMBER 3 ISOFORM X1"/>
    <property type="match status" value="1"/>
</dbReference>
<feature type="transmembrane region" description="Helical" evidence="10">
    <location>
        <begin position="431"/>
        <end position="452"/>
    </location>
</feature>
<evidence type="ECO:0000256" key="9">
    <source>
        <dbReference type="ARBA" id="ARBA00023224"/>
    </source>
</evidence>
<evidence type="ECO:0000256" key="8">
    <source>
        <dbReference type="ARBA" id="ARBA00023170"/>
    </source>
</evidence>
<keyword evidence="12" id="KW-1185">Reference proteome</keyword>
<feature type="transmembrane region" description="Helical" evidence="10">
    <location>
        <begin position="1010"/>
        <end position="1033"/>
    </location>
</feature>
<feature type="transmembrane region" description="Helical" evidence="10">
    <location>
        <begin position="76"/>
        <end position="92"/>
    </location>
</feature>
<evidence type="ECO:0000256" key="6">
    <source>
        <dbReference type="ARBA" id="ARBA00022989"/>
    </source>
</evidence>
<evidence type="ECO:0000256" key="7">
    <source>
        <dbReference type="ARBA" id="ARBA00023136"/>
    </source>
</evidence>
<evidence type="ECO:0000313" key="11">
    <source>
        <dbReference type="EMBL" id="CAB3236825.1"/>
    </source>
</evidence>
<feature type="transmembrane region" description="Helical" evidence="10">
    <location>
        <begin position="749"/>
        <end position="770"/>
    </location>
</feature>
<dbReference type="Proteomes" id="UP000494106">
    <property type="component" value="Unassembled WGS sequence"/>
</dbReference>
<feature type="transmembrane region" description="Helical" evidence="10">
    <location>
        <begin position="240"/>
        <end position="260"/>
    </location>
</feature>
<evidence type="ECO:0000256" key="10">
    <source>
        <dbReference type="SAM" id="Phobius"/>
    </source>
</evidence>
<dbReference type="PANTHER" id="PTHR19432">
    <property type="entry name" value="SUGAR TRANSPORTER"/>
    <property type="match status" value="1"/>
</dbReference>
<keyword evidence="4 10" id="KW-0812">Transmembrane</keyword>
<feature type="transmembrane region" description="Helical" evidence="10">
    <location>
        <begin position="144"/>
        <end position="161"/>
    </location>
</feature>
<dbReference type="GO" id="GO:0004984">
    <property type="term" value="F:olfactory receptor activity"/>
    <property type="evidence" value="ECO:0007669"/>
    <property type="project" value="InterPro"/>
</dbReference>
<keyword evidence="8" id="KW-0675">Receptor</keyword>
<dbReference type="EMBL" id="CADEBC010000488">
    <property type="protein sequence ID" value="CAB3236825.1"/>
    <property type="molecule type" value="Genomic_DNA"/>
</dbReference>
<evidence type="ECO:0000256" key="1">
    <source>
        <dbReference type="ARBA" id="ARBA00004141"/>
    </source>
</evidence>
<feature type="transmembrane region" description="Helical" evidence="10">
    <location>
        <begin position="280"/>
        <end position="300"/>
    </location>
</feature>
<protein>
    <submittedName>
        <fullName evidence="11">Uncharacterized protein</fullName>
    </submittedName>
</protein>
<feature type="transmembrane region" description="Helical" evidence="10">
    <location>
        <begin position="714"/>
        <end position="737"/>
    </location>
</feature>
<sequence>MTDKLHEYQGITGRLHCARDRYRERLSQWREQHPRGVRDVVAETFFGIPNSDEAPERVWQDSEYSDLYRRKSRIELMRISAAVMGIEFSYAGETAFVSPTLLQIGVPHHQMTLVWALSPLIGFFMTPLLGSLSDRCRSKFGRRRPFIVLMSVGVLLGLILVPNGEAIGYALGDELPVNRTDAPSALGPRSSVLETESSNYHPWGILFTVLGTVFLDFDADACQSPARAYLLDVTVPEDHAKGLSTFTVMAGLGGFMGYALGGINWDDTKLGDFFGGHVRAVFSLITIIFIACVSATITSFKEIPLGEVNDQEEFRKLAENERIQESFDEDGSEKNLKKDNVMYGSVNQPENGVEHISEAAHGETLSLRHYLKSIVLMPSSLRVVCLTNLFCWMAHVCYSLYFTDFVGEAVFGGDPAAPVGSESRMDYEAGVRFGCWGMAMYSLSCACYSTIIEKLIKRLGAKRVYVGGLCTYSFGMMALCAIRAPAAVLLCSWTAGVMYSTLFTMPYLLVAHYHATGMWDSGGGGCGETRGIGTDVAVVSSCVFVAQLLVSFIMGLAVKAVGTTAAVVAVAATLAACAALTATQITYLDLFLDPLLDDVEYNLAADTNLPFNFKTPLLYPIAYLLVMVALWYAGFYVMVTGATMQSHLVHLLCQFIILEDCFENLLEECSEDFTSTSESEFIYNKEFAESITQRLSNLVKQHQFILSLTRDLKAVVSVPMLAQLAVTGSVICVVGYQGATTFDQGVVKALTSIIFLVYNIFELYIVCRWCEEITTLSSKLGEAIYYSGWERGVSQIRGVRSTILIVMARAHKPLYFTAGGMYNLTVDSFARVSNKSLFHKLARSMESPYFDISTESRQKIVNTWAEKNKKNLKLFCFIGISSLLSWFLDPLLDDAEYNLAADTRLPFNFKTPGLYPIAYIMVMIALWYAGFYVLVTGLTMQAHLVHLLCQFMVLVDCFENLLEDCSANFIGINECDLIHNKEFAENITKRLGNLVKQHQFILSLTRDLKAVLSVPMLAQLAVTGSLVCVAGYQGATTFDQGVVKALMSIIFLVYNIFELYIVCRWCEEITTLSSKLGEAIYCSGWERGVSQIRGVRPTILIVMARAHKPLYFTAGGMYNLTVDSFARIANKSFYNKLAISMDSPNFDTSTEKRKKLVKAWAQTNETYLKLLLFLGNSTLITWFIYPLLDDVEYNLIIDVHVPFYYKTPKLYPIVYIMVVIALWYCAYFVMVTALTTQAHLIHLLCQFSVLTDCFENVLNDCSKDFAVGQRIIQHSNSPVTISSYLDLRRLHIAAEQ</sequence>
<keyword evidence="3" id="KW-0716">Sensory transduction</keyword>